<organism evidence="3 4">
    <name type="scientific">Vibrio ezurae NBRC 102218</name>
    <dbReference type="NCBI Taxonomy" id="1219080"/>
    <lineage>
        <taxon>Bacteria</taxon>
        <taxon>Pseudomonadati</taxon>
        <taxon>Pseudomonadota</taxon>
        <taxon>Gammaproteobacteria</taxon>
        <taxon>Vibrionales</taxon>
        <taxon>Vibrionaceae</taxon>
        <taxon>Vibrio</taxon>
    </lineage>
</organism>
<evidence type="ECO:0000313" key="4">
    <source>
        <dbReference type="Proteomes" id="UP000016562"/>
    </source>
</evidence>
<feature type="transmembrane region" description="Helical" evidence="1">
    <location>
        <begin position="21"/>
        <end position="43"/>
    </location>
</feature>
<evidence type="ECO:0000259" key="2">
    <source>
        <dbReference type="Pfam" id="PF07811"/>
    </source>
</evidence>
<comment type="caution">
    <text evidence="3">The sequence shown here is derived from an EMBL/GenBank/DDBJ whole genome shotgun (WGS) entry which is preliminary data.</text>
</comment>
<evidence type="ECO:0000256" key="1">
    <source>
        <dbReference type="SAM" id="Phobius"/>
    </source>
</evidence>
<feature type="domain" description="TadE-like" evidence="2">
    <location>
        <begin position="15"/>
        <end position="57"/>
    </location>
</feature>
<gene>
    <name evidence="3" type="ORF">VEZ01S_47_00230</name>
</gene>
<sequence length="181" mass="19711">MKLGSFSCFYKKNRGLAVIEFTIVSTVLLIALFAIMEFARFVFSLQMLNEVTRKSARLASVCYVTEQGNIPGLASITAVAPSGYEPSMLSIDYLDGSGQLIDTAIFNSGSATVEQVDEQFEKIRFVRTKIENFSFGFSLLSNLLGSVVTPNFETIVPAESLGIYRPIGEMESVPSGSTSCL</sequence>
<dbReference type="InterPro" id="IPR012495">
    <property type="entry name" value="TadE-like_dom"/>
</dbReference>
<keyword evidence="1" id="KW-1133">Transmembrane helix</keyword>
<proteinExistence type="predicted"/>
<dbReference type="Proteomes" id="UP000016562">
    <property type="component" value="Unassembled WGS sequence"/>
</dbReference>
<dbReference type="RefSeq" id="WP_021714702.1">
    <property type="nucleotide sequence ID" value="NZ_BATM01000047.1"/>
</dbReference>
<protein>
    <recommendedName>
        <fullName evidence="2">TadE-like domain-containing protein</fullName>
    </recommendedName>
</protein>
<dbReference type="Pfam" id="PF07811">
    <property type="entry name" value="TadE"/>
    <property type="match status" value="1"/>
</dbReference>
<dbReference type="eggNOG" id="COG4961">
    <property type="taxonomic scope" value="Bacteria"/>
</dbReference>
<keyword evidence="1" id="KW-0812">Transmembrane</keyword>
<name>U3CTK8_9VIBR</name>
<evidence type="ECO:0000313" key="3">
    <source>
        <dbReference type="EMBL" id="GAD81003.1"/>
    </source>
</evidence>
<keyword evidence="4" id="KW-1185">Reference proteome</keyword>
<reference evidence="3 4" key="1">
    <citation type="submission" date="2013-09" db="EMBL/GenBank/DDBJ databases">
        <title>Whole genome shotgun sequence of Vibrio ezurae NBRC 102218.</title>
        <authorList>
            <person name="Yoshida I."/>
            <person name="Hosoyama A."/>
            <person name="Numata M."/>
            <person name="Hashimoto M."/>
            <person name="Hosoyama Y."/>
            <person name="Tsuchikane K."/>
            <person name="Noguchi M."/>
            <person name="Hirakata S."/>
            <person name="Ichikawa N."/>
            <person name="Ohji S."/>
            <person name="Yamazoe A."/>
            <person name="Fujita N."/>
        </authorList>
    </citation>
    <scope>NUCLEOTIDE SEQUENCE [LARGE SCALE GENOMIC DNA]</scope>
    <source>
        <strain evidence="3 4">NBRC 102218</strain>
    </source>
</reference>
<dbReference type="OrthoDB" id="6948598at2"/>
<dbReference type="AlphaFoldDB" id="U3CTK8"/>
<dbReference type="EMBL" id="BATM01000047">
    <property type="protein sequence ID" value="GAD81003.1"/>
    <property type="molecule type" value="Genomic_DNA"/>
</dbReference>
<keyword evidence="1" id="KW-0472">Membrane</keyword>
<accession>U3CTK8</accession>
<dbReference type="STRING" id="1219080.VEZ01S_47_00230"/>